<accession>A0A2V1D7W0</accession>
<dbReference type="CDD" id="cd07379">
    <property type="entry name" value="MPP_239FB"/>
    <property type="match status" value="1"/>
</dbReference>
<keyword evidence="3" id="KW-1185">Reference proteome</keyword>
<feature type="domain" description="Calcineurin-like phosphoesterase" evidence="1">
    <location>
        <begin position="51"/>
        <end position="225"/>
    </location>
</feature>
<name>A0A2V1D7W0_9PLEO</name>
<dbReference type="PANTHER" id="PTHR12905:SF28">
    <property type="entry name" value="RHAMNOGALACTURONATE LYASE C-RELATED"/>
    <property type="match status" value="1"/>
</dbReference>
<evidence type="ECO:0000313" key="3">
    <source>
        <dbReference type="Proteomes" id="UP000244855"/>
    </source>
</evidence>
<dbReference type="Proteomes" id="UP000244855">
    <property type="component" value="Unassembled WGS sequence"/>
</dbReference>
<gene>
    <name evidence="2" type="ORF">DM02DRAFT_676344</name>
</gene>
<dbReference type="Pfam" id="PF00149">
    <property type="entry name" value="Metallophos"/>
    <property type="match status" value="1"/>
</dbReference>
<sequence>MLRRGGGLDALLERPRPNIWEQFIREPCIFLVTKLYKWRRIIRFQPLKPIPVVCISDTHNSQPDIPAGEVLIHAGDITQTGSLREIQHSLDWLNSLPHPFKVLIAGNHDILLDNTQPRADLVEHASLDWGSVIYLNSESTTISCSNGRRLKIYGSPLSPRHGNWAFQYPRNEDAWHGKVPEDTDVLITHGPPKGHLDAGHLGCKFLLDEVWRKKPRLHVFGHVHEGYGLEWVQFDALQRAYENTVIAGGGLWNLGQVLLEFLFARFSPVKESRALLVNPSMVGGLRDEQRRRPITVHV</sequence>
<dbReference type="OrthoDB" id="630188at2759"/>
<dbReference type="EMBL" id="KZ805545">
    <property type="protein sequence ID" value="PVH94217.1"/>
    <property type="molecule type" value="Genomic_DNA"/>
</dbReference>
<evidence type="ECO:0000313" key="2">
    <source>
        <dbReference type="EMBL" id="PVH94217.1"/>
    </source>
</evidence>
<evidence type="ECO:0000259" key="1">
    <source>
        <dbReference type="Pfam" id="PF00149"/>
    </source>
</evidence>
<dbReference type="InterPro" id="IPR029052">
    <property type="entry name" value="Metallo-depent_PP-like"/>
</dbReference>
<dbReference type="InterPro" id="IPR051693">
    <property type="entry name" value="UPF0046_metallophosphoest"/>
</dbReference>
<dbReference type="GO" id="GO:0016787">
    <property type="term" value="F:hydrolase activity"/>
    <property type="evidence" value="ECO:0007669"/>
    <property type="project" value="InterPro"/>
</dbReference>
<proteinExistence type="predicted"/>
<dbReference type="AlphaFoldDB" id="A0A2V1D7W0"/>
<dbReference type="InterPro" id="IPR004843">
    <property type="entry name" value="Calcineurin-like_PHP"/>
</dbReference>
<dbReference type="Gene3D" id="3.60.21.10">
    <property type="match status" value="1"/>
</dbReference>
<dbReference type="SUPFAM" id="SSF56300">
    <property type="entry name" value="Metallo-dependent phosphatases"/>
    <property type="match status" value="1"/>
</dbReference>
<dbReference type="PANTHER" id="PTHR12905">
    <property type="entry name" value="METALLOPHOSPHOESTERASE"/>
    <property type="match status" value="1"/>
</dbReference>
<reference evidence="2 3" key="1">
    <citation type="journal article" date="2018" name="Sci. Rep.">
        <title>Comparative genomics provides insights into the lifestyle and reveals functional heterogeneity of dark septate endophytic fungi.</title>
        <authorList>
            <person name="Knapp D.G."/>
            <person name="Nemeth J.B."/>
            <person name="Barry K."/>
            <person name="Hainaut M."/>
            <person name="Henrissat B."/>
            <person name="Johnson J."/>
            <person name="Kuo A."/>
            <person name="Lim J.H.P."/>
            <person name="Lipzen A."/>
            <person name="Nolan M."/>
            <person name="Ohm R.A."/>
            <person name="Tamas L."/>
            <person name="Grigoriev I.V."/>
            <person name="Spatafora J.W."/>
            <person name="Nagy L.G."/>
            <person name="Kovacs G.M."/>
        </authorList>
    </citation>
    <scope>NUCLEOTIDE SEQUENCE [LARGE SCALE GENOMIC DNA]</scope>
    <source>
        <strain evidence="2 3">DSE2036</strain>
    </source>
</reference>
<protein>
    <submittedName>
        <fullName evidence="2">Metallo-dependent phosphatase</fullName>
    </submittedName>
</protein>
<organism evidence="2 3">
    <name type="scientific">Periconia macrospinosa</name>
    <dbReference type="NCBI Taxonomy" id="97972"/>
    <lineage>
        <taxon>Eukaryota</taxon>
        <taxon>Fungi</taxon>
        <taxon>Dikarya</taxon>
        <taxon>Ascomycota</taxon>
        <taxon>Pezizomycotina</taxon>
        <taxon>Dothideomycetes</taxon>
        <taxon>Pleosporomycetidae</taxon>
        <taxon>Pleosporales</taxon>
        <taxon>Massarineae</taxon>
        <taxon>Periconiaceae</taxon>
        <taxon>Periconia</taxon>
    </lineage>
</organism>